<evidence type="ECO:0000256" key="7">
    <source>
        <dbReference type="ARBA" id="ARBA00022825"/>
    </source>
</evidence>
<dbReference type="FunFam" id="2.40.10.10:FF:000120">
    <property type="entry name" value="Putative serine protease"/>
    <property type="match status" value="1"/>
</dbReference>
<keyword evidence="5" id="KW-0677">Repeat</keyword>
<comment type="catalytic activity">
    <reaction evidence="11">
        <text>Preferential cleavage: Arg-|-Xaa, Lys-|-Xaa.</text>
        <dbReference type="EC" id="3.4.21.4"/>
    </reaction>
</comment>
<feature type="domain" description="Kazal-like" evidence="20">
    <location>
        <begin position="260"/>
        <end position="308"/>
    </location>
</feature>
<feature type="compositionally biased region" description="Pro residues" evidence="16">
    <location>
        <begin position="188"/>
        <end position="218"/>
    </location>
</feature>
<dbReference type="InterPro" id="IPR002172">
    <property type="entry name" value="LDrepeatLR_classA_rpt"/>
</dbReference>
<feature type="compositionally biased region" description="Pro residues" evidence="16">
    <location>
        <begin position="122"/>
        <end position="178"/>
    </location>
</feature>
<dbReference type="SUPFAM" id="SSF57424">
    <property type="entry name" value="LDL receptor-like module"/>
    <property type="match status" value="2"/>
</dbReference>
<feature type="signal peptide" evidence="17">
    <location>
        <begin position="1"/>
        <end position="19"/>
    </location>
</feature>
<dbReference type="Pfam" id="PF21286">
    <property type="entry name" value="CFAI_FIMAC_N"/>
    <property type="match status" value="1"/>
</dbReference>
<proteinExistence type="predicted"/>
<reference evidence="21 22" key="1">
    <citation type="submission" date="2020-10" db="EMBL/GenBank/DDBJ databases">
        <title>Pygocentrus nattereri (red-bellied piranha) genome, fPygNat1, primary haplotype.</title>
        <authorList>
            <person name="Myers G."/>
            <person name="Meyer A."/>
            <person name="Karagic N."/>
            <person name="Pippel M."/>
            <person name="Winkler S."/>
            <person name="Tracey A."/>
            <person name="Wood J."/>
            <person name="Formenti G."/>
            <person name="Howe K."/>
            <person name="Fedrigo O."/>
            <person name="Jarvis E.D."/>
        </authorList>
    </citation>
    <scope>NUCLEOTIDE SEQUENCE [LARGE SCALE GENOMIC DNA]</scope>
</reference>
<dbReference type="SMART" id="SM00192">
    <property type="entry name" value="LDLa"/>
    <property type="match status" value="2"/>
</dbReference>
<evidence type="ECO:0000313" key="22">
    <source>
        <dbReference type="Proteomes" id="UP001501920"/>
    </source>
</evidence>
<dbReference type="InterPro" id="IPR001314">
    <property type="entry name" value="Peptidase_S1A"/>
</dbReference>
<dbReference type="InterPro" id="IPR003884">
    <property type="entry name" value="FacI_MAC"/>
</dbReference>
<dbReference type="SMART" id="SM00020">
    <property type="entry name" value="Tryp_SPc"/>
    <property type="match status" value="1"/>
</dbReference>
<dbReference type="PROSITE" id="PS50287">
    <property type="entry name" value="SRCR_2"/>
    <property type="match status" value="1"/>
</dbReference>
<evidence type="ECO:0000256" key="16">
    <source>
        <dbReference type="SAM" id="MobiDB-lite"/>
    </source>
</evidence>
<dbReference type="PROSITE" id="PS01209">
    <property type="entry name" value="LDLRA_1"/>
    <property type="match status" value="1"/>
</dbReference>
<evidence type="ECO:0000256" key="1">
    <source>
        <dbReference type="ARBA" id="ARBA00004239"/>
    </source>
</evidence>
<dbReference type="PROSITE" id="PS00134">
    <property type="entry name" value="TRYPSIN_HIS"/>
    <property type="match status" value="1"/>
</dbReference>
<evidence type="ECO:0000256" key="10">
    <source>
        <dbReference type="ARBA" id="ARBA00023180"/>
    </source>
</evidence>
<dbReference type="InterPro" id="IPR033116">
    <property type="entry name" value="TRYPSIN_SER"/>
</dbReference>
<dbReference type="Pfam" id="PF00057">
    <property type="entry name" value="Ldl_recept_a"/>
    <property type="match status" value="1"/>
</dbReference>
<feature type="disulfide bond" evidence="13">
    <location>
        <begin position="460"/>
        <end position="472"/>
    </location>
</feature>
<dbReference type="Ensembl" id="ENSPNAT00000021044.2">
    <property type="protein sequence ID" value="ENSPNAP00000013457.2"/>
    <property type="gene ID" value="ENSPNAG00000019329.2"/>
</dbReference>
<feature type="domain" description="Peptidase S1" evidence="18">
    <location>
        <begin position="549"/>
        <end position="782"/>
    </location>
</feature>
<dbReference type="InterPro" id="IPR036058">
    <property type="entry name" value="Kazal_dom_sf"/>
</dbReference>
<keyword evidence="22" id="KW-1185">Reference proteome</keyword>
<dbReference type="PANTHER" id="PTHR24264">
    <property type="entry name" value="TRYPSIN-RELATED"/>
    <property type="match status" value="1"/>
</dbReference>
<comment type="subcellular location">
    <subcellularLocation>
        <location evidence="1">Secreted</location>
        <location evidence="1">Extracellular space</location>
    </subcellularLocation>
</comment>
<dbReference type="GeneTree" id="ENSGT00930000151042"/>
<evidence type="ECO:0000256" key="4">
    <source>
        <dbReference type="ARBA" id="ARBA00022729"/>
    </source>
</evidence>
<dbReference type="CDD" id="cd00112">
    <property type="entry name" value="LDLa"/>
    <property type="match status" value="2"/>
</dbReference>
<dbReference type="GO" id="GO:0004252">
    <property type="term" value="F:serine-type endopeptidase activity"/>
    <property type="evidence" value="ECO:0007669"/>
    <property type="project" value="UniProtKB-EC"/>
</dbReference>
<feature type="disulfide bond" evidence="13">
    <location>
        <begin position="467"/>
        <end position="485"/>
    </location>
</feature>
<dbReference type="GO" id="GO:0006508">
    <property type="term" value="P:proteolysis"/>
    <property type="evidence" value="ECO:0007669"/>
    <property type="project" value="UniProtKB-KW"/>
</dbReference>
<dbReference type="SUPFAM" id="SSF100895">
    <property type="entry name" value="Kazal-type serine protease inhibitors"/>
    <property type="match status" value="1"/>
</dbReference>
<gene>
    <name evidence="21" type="primary">LPP</name>
</gene>
<dbReference type="InterPro" id="IPR036772">
    <property type="entry name" value="SRCR-like_dom_sf"/>
</dbReference>
<evidence type="ECO:0000256" key="6">
    <source>
        <dbReference type="ARBA" id="ARBA00022801"/>
    </source>
</evidence>
<keyword evidence="6 15" id="KW-0378">Hydrolase</keyword>
<sequence>MRTTFVLLLVLILQLCAHAESPEEDSRPSGPVGKPKESKPTGKPGPDPQPSKLVPDQQPSKPDPDPQPSKPGPDPQPSKPGPDPQPSKPGPDPQPSKPGPDPQPSKPGPDPQPSKPGRPTQPSKPGPDPQPSKPDPDPQPSKPGPDPQPSKPGPDPQPSKPGPDPQPSKPGPDPQPSKPDPDQQPSKPGRPPQPSKPGPDPQPTKPGPDQQPPKPGPDLQPRKPPSERLSQECLKEKYTRLSCSKVFCPPWRRCINGKCVCKLPYQCPRLGRSVCGLNGQSYISYCQAQAIACRTNTAVFSHYGSCDQDAFKAELKKSGDRDVVQVETIKGRALICGAKSWDMAAANVLCRSLKAEARGAASAQKMMFKDLEFGHRWPYKCVSVSCTGSEYSLAECTINEPQDVEEDTQIAAFTCYKSPQDDDECPEFRCVNEKCILWKHTCDGVDDCGDNSDEMCCSECQSGAFHCKSGVCIPGHAVRDGIRDCLGGEDEVTTAAVRPAETVKVLWNPKDDIRQGRSHTESQLECGIPNFDYVYRTEAEKRPLRVKRVVGGQEALPTQIQWQVAIQEEKKIHCGGVYLGGCWVLTAAHCVRPKPQLFRVKFSLWQKTNPLETTDNVPVKNIIIHNAYNPRTYQNDIALVQLEELGLSKECLHPNPAVRSVCLPWSTLQFQDGDTCTISGWGRNREGGSTNALKWANVSIMANCEKYYKERYFEGMECAGDLEGNVDSCQGDSGGPLVCKDASGLSYVWGIVSWGEKCGEAGHPGVYTKVAHYFEWIRFHTGWPSVTKYNH</sequence>
<keyword evidence="9 14" id="KW-1015">Disulfide bond</keyword>
<dbReference type="GO" id="GO:0005615">
    <property type="term" value="C:extracellular space"/>
    <property type="evidence" value="ECO:0007669"/>
    <property type="project" value="TreeGrafter"/>
</dbReference>
<dbReference type="PROSITE" id="PS00135">
    <property type="entry name" value="TRYPSIN_SER"/>
    <property type="match status" value="1"/>
</dbReference>
<evidence type="ECO:0000256" key="15">
    <source>
        <dbReference type="RuleBase" id="RU363034"/>
    </source>
</evidence>
<feature type="domain" description="SRCR" evidence="19">
    <location>
        <begin position="339"/>
        <end position="416"/>
    </location>
</feature>
<dbReference type="AlphaFoldDB" id="A0A3B4CN48"/>
<dbReference type="InterPro" id="IPR036055">
    <property type="entry name" value="LDL_receptor-like_sf"/>
</dbReference>
<dbReference type="InterPro" id="IPR050127">
    <property type="entry name" value="Serine_Proteases_S1"/>
</dbReference>
<dbReference type="CDD" id="cd00104">
    <property type="entry name" value="KAZAL_FS"/>
    <property type="match status" value="1"/>
</dbReference>
<dbReference type="PROSITE" id="PS50240">
    <property type="entry name" value="TRYPSIN_DOM"/>
    <property type="match status" value="1"/>
</dbReference>
<dbReference type="InterPro" id="IPR001190">
    <property type="entry name" value="SRCR"/>
</dbReference>
<dbReference type="GO" id="GO:0002376">
    <property type="term" value="P:immune system process"/>
    <property type="evidence" value="ECO:0007669"/>
    <property type="project" value="UniProtKB-KW"/>
</dbReference>
<dbReference type="InterPro" id="IPR009003">
    <property type="entry name" value="Peptidase_S1_PA"/>
</dbReference>
<dbReference type="Gene3D" id="3.10.250.10">
    <property type="entry name" value="SRCR-like domain"/>
    <property type="match status" value="1"/>
</dbReference>
<evidence type="ECO:0000259" key="18">
    <source>
        <dbReference type="PROSITE" id="PS50240"/>
    </source>
</evidence>
<feature type="disulfide bond" evidence="13">
    <location>
        <begin position="442"/>
        <end position="457"/>
    </location>
</feature>
<evidence type="ECO:0000256" key="2">
    <source>
        <dbReference type="ARBA" id="ARBA00022525"/>
    </source>
</evidence>
<dbReference type="InterPro" id="IPR048719">
    <property type="entry name" value="CFAI_KAZAL"/>
</dbReference>
<dbReference type="Gene3D" id="4.10.400.10">
    <property type="entry name" value="Low-density Lipoprotein Receptor"/>
    <property type="match status" value="2"/>
</dbReference>
<dbReference type="Pfam" id="PF00089">
    <property type="entry name" value="Trypsin"/>
    <property type="match status" value="1"/>
</dbReference>
<dbReference type="InterPro" id="IPR048722">
    <property type="entry name" value="CFAI_FIMAC_N"/>
</dbReference>
<reference evidence="21" key="3">
    <citation type="submission" date="2025-09" db="UniProtKB">
        <authorList>
            <consortium name="Ensembl"/>
        </authorList>
    </citation>
    <scope>IDENTIFICATION</scope>
</reference>
<dbReference type="PANTHER" id="PTHR24264:SF83">
    <property type="entry name" value="COMPLEMENT FACTOR I"/>
    <property type="match status" value="1"/>
</dbReference>
<evidence type="ECO:0000259" key="20">
    <source>
        <dbReference type="PROSITE" id="PS51465"/>
    </source>
</evidence>
<evidence type="ECO:0000256" key="12">
    <source>
        <dbReference type="ARBA" id="ARBA00038868"/>
    </source>
</evidence>
<reference evidence="21" key="2">
    <citation type="submission" date="2025-08" db="UniProtKB">
        <authorList>
            <consortium name="Ensembl"/>
        </authorList>
    </citation>
    <scope>IDENTIFICATION</scope>
</reference>
<evidence type="ECO:0000256" key="13">
    <source>
        <dbReference type="PROSITE-ProRule" id="PRU00124"/>
    </source>
</evidence>
<dbReference type="SMART" id="SM00057">
    <property type="entry name" value="FIMAC"/>
    <property type="match status" value="1"/>
</dbReference>
<evidence type="ECO:0000256" key="8">
    <source>
        <dbReference type="ARBA" id="ARBA00022859"/>
    </source>
</evidence>
<dbReference type="InterPro" id="IPR023415">
    <property type="entry name" value="LDLR_class-A_CS"/>
</dbReference>
<protein>
    <recommendedName>
        <fullName evidence="12">trypsin</fullName>
        <ecNumber evidence="12">3.4.21.4</ecNumber>
    </recommendedName>
</protein>
<feature type="disulfide bond" evidence="13">
    <location>
        <begin position="430"/>
        <end position="448"/>
    </location>
</feature>
<dbReference type="InterPro" id="IPR043504">
    <property type="entry name" value="Peptidase_S1_PA_chymotrypsin"/>
</dbReference>
<keyword evidence="4 17" id="KW-0732">Signal</keyword>
<dbReference type="Gene3D" id="2.40.10.10">
    <property type="entry name" value="Trypsin-like serine proteases"/>
    <property type="match status" value="1"/>
</dbReference>
<dbReference type="CDD" id="cd00190">
    <property type="entry name" value="Tryp_SPc"/>
    <property type="match status" value="1"/>
</dbReference>
<evidence type="ECO:0000313" key="21">
    <source>
        <dbReference type="Ensembl" id="ENSPNAP00000013457.2"/>
    </source>
</evidence>
<keyword evidence="7 15" id="KW-0720">Serine protease</keyword>
<dbReference type="SMART" id="SM00202">
    <property type="entry name" value="SR"/>
    <property type="match status" value="1"/>
</dbReference>
<comment type="caution">
    <text evidence="14">Lacks conserved residue(s) required for the propagation of feature annotation.</text>
</comment>
<evidence type="ECO:0000256" key="14">
    <source>
        <dbReference type="PROSITE-ProRule" id="PRU00196"/>
    </source>
</evidence>
<organism evidence="21 22">
    <name type="scientific">Pygocentrus nattereri</name>
    <name type="common">Red-bellied piranha</name>
    <dbReference type="NCBI Taxonomy" id="42514"/>
    <lineage>
        <taxon>Eukaryota</taxon>
        <taxon>Metazoa</taxon>
        <taxon>Chordata</taxon>
        <taxon>Craniata</taxon>
        <taxon>Vertebrata</taxon>
        <taxon>Euteleostomi</taxon>
        <taxon>Actinopterygii</taxon>
        <taxon>Neopterygii</taxon>
        <taxon>Teleostei</taxon>
        <taxon>Ostariophysi</taxon>
        <taxon>Characiformes</taxon>
        <taxon>Characoidei</taxon>
        <taxon>Pygocentrus</taxon>
    </lineage>
</organism>
<keyword evidence="3 15" id="KW-0645">Protease</keyword>
<evidence type="ECO:0000256" key="5">
    <source>
        <dbReference type="ARBA" id="ARBA00022737"/>
    </source>
</evidence>
<dbReference type="PRINTS" id="PR00722">
    <property type="entry name" value="CHYMOTRYPSIN"/>
</dbReference>
<evidence type="ECO:0000259" key="19">
    <source>
        <dbReference type="PROSITE" id="PS50287"/>
    </source>
</evidence>
<accession>A0A3B4CN48</accession>
<dbReference type="PROSITE" id="PS51465">
    <property type="entry name" value="KAZAL_2"/>
    <property type="match status" value="1"/>
</dbReference>
<dbReference type="GO" id="GO:0016020">
    <property type="term" value="C:membrane"/>
    <property type="evidence" value="ECO:0007669"/>
    <property type="project" value="InterPro"/>
</dbReference>
<keyword evidence="8" id="KW-0391">Immunity</keyword>
<keyword evidence="2" id="KW-0964">Secreted</keyword>
<dbReference type="InterPro" id="IPR002350">
    <property type="entry name" value="Kazal_dom"/>
</dbReference>
<dbReference type="Pfam" id="PF21287">
    <property type="entry name" value="Kazal_CFAI"/>
    <property type="match status" value="1"/>
</dbReference>
<dbReference type="EC" id="3.4.21.4" evidence="12"/>
<dbReference type="InterPro" id="IPR001254">
    <property type="entry name" value="Trypsin_dom"/>
</dbReference>
<dbReference type="SUPFAM" id="SSF50494">
    <property type="entry name" value="Trypsin-like serine proteases"/>
    <property type="match status" value="1"/>
</dbReference>
<dbReference type="SUPFAM" id="SSF56487">
    <property type="entry name" value="SRCR-like"/>
    <property type="match status" value="1"/>
</dbReference>
<evidence type="ECO:0000256" key="11">
    <source>
        <dbReference type="ARBA" id="ARBA00036320"/>
    </source>
</evidence>
<evidence type="ECO:0000256" key="9">
    <source>
        <dbReference type="ARBA" id="ARBA00023157"/>
    </source>
</evidence>
<dbReference type="PROSITE" id="PS50068">
    <property type="entry name" value="LDLRA_2"/>
    <property type="match status" value="2"/>
</dbReference>
<evidence type="ECO:0000256" key="17">
    <source>
        <dbReference type="SAM" id="SignalP"/>
    </source>
</evidence>
<feature type="region of interest" description="Disordered" evidence="16">
    <location>
        <begin position="19"/>
        <end position="227"/>
    </location>
</feature>
<name>A0A3B4CN48_PYGNA</name>
<dbReference type="STRING" id="42514.ENSPNAP00000013457"/>
<dbReference type="Proteomes" id="UP001501920">
    <property type="component" value="Chromosome 9"/>
</dbReference>
<keyword evidence="10" id="KW-0325">Glycoprotein</keyword>
<feature type="compositionally biased region" description="Pro residues" evidence="16">
    <location>
        <begin position="65"/>
        <end position="116"/>
    </location>
</feature>
<feature type="disulfide bond" evidence="14">
    <location>
        <begin position="386"/>
        <end position="396"/>
    </location>
</feature>
<feature type="chain" id="PRO_5043837086" description="trypsin" evidence="17">
    <location>
        <begin position="20"/>
        <end position="791"/>
    </location>
</feature>
<dbReference type="Gene3D" id="3.30.60.30">
    <property type="match status" value="1"/>
</dbReference>
<dbReference type="Pfam" id="PF00530">
    <property type="entry name" value="SRCR"/>
    <property type="match status" value="1"/>
</dbReference>
<dbReference type="InterPro" id="IPR018114">
    <property type="entry name" value="TRYPSIN_HIS"/>
</dbReference>
<evidence type="ECO:0000256" key="3">
    <source>
        <dbReference type="ARBA" id="ARBA00022670"/>
    </source>
</evidence>